<dbReference type="InterPro" id="IPR000433">
    <property type="entry name" value="Znf_ZZ"/>
</dbReference>
<feature type="zinc finger region" description="TAZ-type" evidence="19">
    <location>
        <begin position="967"/>
        <end position="1048"/>
    </location>
</feature>
<keyword evidence="26" id="KW-1185">Reference proteome</keyword>
<keyword evidence="13" id="KW-0010">Activator</keyword>
<evidence type="ECO:0000313" key="26">
    <source>
        <dbReference type="Proteomes" id="UP000492821"/>
    </source>
</evidence>
<evidence type="ECO:0000256" key="11">
    <source>
        <dbReference type="ARBA" id="ARBA00023015"/>
    </source>
</evidence>
<dbReference type="PRINTS" id="PR00503">
    <property type="entry name" value="BROMODOMAIN"/>
</dbReference>
<dbReference type="Pfam" id="PF08214">
    <property type="entry name" value="HAT_KAT11"/>
    <property type="match status" value="1"/>
</dbReference>
<feature type="region of interest" description="Disordered" evidence="21">
    <location>
        <begin position="1604"/>
        <end position="1626"/>
    </location>
</feature>
<keyword evidence="9 19" id="KW-0862">Zinc</keyword>
<dbReference type="GO" id="GO:0031490">
    <property type="term" value="F:chromatin DNA binding"/>
    <property type="evidence" value="ECO:0007669"/>
    <property type="project" value="TreeGrafter"/>
</dbReference>
<feature type="compositionally biased region" description="Low complexity" evidence="21">
    <location>
        <begin position="1079"/>
        <end position="1100"/>
    </location>
</feature>
<protein>
    <recommendedName>
        <fullName evidence="3">histone acetyltransferase</fullName>
        <ecNumber evidence="3">2.3.1.48</ecNumber>
    </recommendedName>
</protein>
<feature type="domain" description="Bromo" evidence="22">
    <location>
        <begin position="307"/>
        <end position="379"/>
    </location>
</feature>
<feature type="compositionally biased region" description="Pro residues" evidence="21">
    <location>
        <begin position="271"/>
        <end position="280"/>
    </location>
</feature>
<dbReference type="Proteomes" id="UP000492821">
    <property type="component" value="Unassembled WGS sequence"/>
</dbReference>
<dbReference type="PROSITE" id="PS50952">
    <property type="entry name" value="KIX"/>
    <property type="match status" value="1"/>
</dbReference>
<dbReference type="GO" id="GO:0008270">
    <property type="term" value="F:zinc ion binding"/>
    <property type="evidence" value="ECO:0007669"/>
    <property type="project" value="UniProtKB-KW"/>
</dbReference>
<keyword evidence="6 19" id="KW-0479">Metal-binding</keyword>
<dbReference type="Pfam" id="PF06001">
    <property type="entry name" value="RING_CBP-p300"/>
    <property type="match status" value="1"/>
</dbReference>
<evidence type="ECO:0000256" key="17">
    <source>
        <dbReference type="ARBA" id="ARBA00048017"/>
    </source>
</evidence>
<evidence type="ECO:0000256" key="13">
    <source>
        <dbReference type="ARBA" id="ARBA00023159"/>
    </source>
</evidence>
<dbReference type="InterPro" id="IPR018359">
    <property type="entry name" value="Bromodomain_CS"/>
</dbReference>
<reference evidence="27" key="2">
    <citation type="submission" date="2020-10" db="UniProtKB">
        <authorList>
            <consortium name="WormBaseParasite"/>
        </authorList>
    </citation>
    <scope>IDENTIFICATION</scope>
</reference>
<evidence type="ECO:0000256" key="3">
    <source>
        <dbReference type="ARBA" id="ARBA00013184"/>
    </source>
</evidence>
<dbReference type="PANTHER" id="PTHR13808:SF1">
    <property type="entry name" value="HISTONE ACETYLTRANSFERASE"/>
    <property type="match status" value="1"/>
</dbReference>
<dbReference type="Gene3D" id="1.20.1020.10">
    <property type="entry name" value="TAZ domain"/>
    <property type="match status" value="1"/>
</dbReference>
<feature type="compositionally biased region" description="Low complexity" evidence="21">
    <location>
        <begin position="1330"/>
        <end position="1472"/>
    </location>
</feature>
<dbReference type="GO" id="GO:0004402">
    <property type="term" value="F:histone acetyltransferase activity"/>
    <property type="evidence" value="ECO:0007669"/>
    <property type="project" value="InterPro"/>
</dbReference>
<evidence type="ECO:0000256" key="15">
    <source>
        <dbReference type="ARBA" id="ARBA00023242"/>
    </source>
</evidence>
<dbReference type="SUPFAM" id="SSF57850">
    <property type="entry name" value="RING/U-box"/>
    <property type="match status" value="1"/>
</dbReference>
<feature type="compositionally biased region" description="Low complexity" evidence="21">
    <location>
        <begin position="1275"/>
        <end position="1299"/>
    </location>
</feature>
<dbReference type="InterPro" id="IPR011011">
    <property type="entry name" value="Znf_FYVE_PHD"/>
</dbReference>
<evidence type="ECO:0000256" key="9">
    <source>
        <dbReference type="ARBA" id="ARBA00022833"/>
    </source>
</evidence>
<dbReference type="Gene3D" id="1.20.920.10">
    <property type="entry name" value="Bromodomain-like"/>
    <property type="match status" value="1"/>
</dbReference>
<keyword evidence="7" id="KW-0677">Repeat</keyword>
<dbReference type="Gene3D" id="1.10.246.20">
    <property type="entry name" value="Coactivator CBP, KIX domain"/>
    <property type="match status" value="1"/>
</dbReference>
<feature type="compositionally biased region" description="Low complexity" evidence="21">
    <location>
        <begin position="1306"/>
        <end position="1323"/>
    </location>
</feature>
<dbReference type="SUPFAM" id="SSF47370">
    <property type="entry name" value="Bromodomain"/>
    <property type="match status" value="1"/>
</dbReference>
<dbReference type="Pfam" id="PF23570">
    <property type="entry name" value="PHD_P300"/>
    <property type="match status" value="1"/>
</dbReference>
<evidence type="ECO:0000259" key="23">
    <source>
        <dbReference type="PROSITE" id="PS50134"/>
    </source>
</evidence>
<dbReference type="EC" id="2.3.1.48" evidence="3"/>
<evidence type="ECO:0000256" key="20">
    <source>
        <dbReference type="SAM" id="Coils"/>
    </source>
</evidence>
<dbReference type="GO" id="GO:0005667">
    <property type="term" value="C:transcription regulator complex"/>
    <property type="evidence" value="ECO:0007669"/>
    <property type="project" value="TreeGrafter"/>
</dbReference>
<evidence type="ECO:0000256" key="10">
    <source>
        <dbReference type="ARBA" id="ARBA00022853"/>
    </source>
</evidence>
<comment type="catalytic activity">
    <reaction evidence="17">
        <text>L-lysyl-[protein] + acetyl-CoA = N(6)-acetyl-L-lysyl-[protein] + CoA + H(+)</text>
        <dbReference type="Rhea" id="RHEA:45948"/>
        <dbReference type="Rhea" id="RHEA-COMP:9752"/>
        <dbReference type="Rhea" id="RHEA-COMP:10731"/>
        <dbReference type="ChEBI" id="CHEBI:15378"/>
        <dbReference type="ChEBI" id="CHEBI:29969"/>
        <dbReference type="ChEBI" id="CHEBI:57287"/>
        <dbReference type="ChEBI" id="CHEBI:57288"/>
        <dbReference type="ChEBI" id="CHEBI:61930"/>
        <dbReference type="EC" id="2.3.1.48"/>
    </reaction>
</comment>
<dbReference type="SUPFAM" id="SSF57933">
    <property type="entry name" value="TAZ domain"/>
    <property type="match status" value="1"/>
</dbReference>
<keyword evidence="12 18" id="KW-0103">Bromodomain</keyword>
<accession>A0A7E4UZT3</accession>
<sequence length="1626" mass="186829">MPTQAPADVRPSTHFHASFRNAADRPMRTALADGAIGFNPAFQGRYTVGAGPMNGPNGYPHASMNPPGGQPAIKEWHRSIQQDLRNHLVGKLVKAIFPSPDPAAMQDQRIKDLISYARKVEKEMFELARDKEEYYHLLAERIYKIQKELQEKKSRRIELQQQQQRMENGMMDPRFMHNQPQSSQQGAMHMMAPNQMNMNPMHMQHPHHQQAPPPPSASLPNPVQVKMELEDVEANYHTQSLRTEEPPAPEPSSSTVSDPPKPLKMEVPEPAAAPPPPAKPTPAIENAVIFDYDALRADLLSVWRIVDSAEEAMPFRTPVDCELLQIMDYYDIIKHPMDLNTIRQKLDNWDYHNPREFCADMWQIFENAWIYNRKVSKVYKLCTRLSEIFVENMDPLMEKLGYCCSQKRTFTPLALFCFGQSSCTIARDQNYYSYESSSTTYGVTVSEKYVYCVKCFDAIPEVGLNLNDNPNDPPNYVPKDKFKFLKNNEIDAEPFEKCTLCAREWHTICANFNKKVFNEGFVCPTCRKEKELARPENRFTAKKLPHCHLSRFLEDHVNNFMKANLDDPAQFNEVVIRVLSCIDKEVEVKPLMKNSYAAQGCPDKYPYRTKAIFAFQVVDGVEVCFFALHVQEYGSECPKPNARRVYIAYVDSVFFFQPRKLRTDVYHEILLAYLKYVRDLGFVMAHLWACPPTEGDDYIFHCHPPEQKIPKPKRLQDWYRTMLEKGITQKIVVEYKDILKQAKDDGLKSPLGLPYFEGDYWPNIIEECIRDAEKEEHKRRQEEGEDDDDGEAGDGNPKPNAKNGKSKSAKKKSQAKSKNKKITACGVTDKLYRCLDNHKETFFTIRLIPPAEELTIITNKIKDPDTLIASDLMDGRDNFLSRARDEHWEFSSLRRARYSTLCLCLALHTSEDKDVSYTCNLCSANANWHCPTCEDFDLCEKCNRAKEHEHKMEKISQLVEVDKNTEVDARQEAYQRCIQALTHACHCRDANCRKSTCSRMKKLAQHMRTCKKRTVTKCHVCIQFMHLCYLHAKKCTLTHCSVPLCQTIRQKLAEQRRCQNRRAEKMMRRRMEHHGQNLAAVGSPPVSSSPAPDSAANNGAKHMPVANSHVESKPMYGGKPVASPAFGGYMSGPNSVPRSQGPPASQSVPSIQGQGQGSSQMSQTPGPSDYGKQMMSPLTSPPAMSPWQGQAQAQQARQPPQQVHQQQMQQQMQQQQQQQQHQMGQPSQAQYPGQMGRADMVSPGDQMNPQQRKELMMQRQRMQQAMLMSPPPQMQPQQQMPSNAQMPLNPQMPPQQQMPVNSPMASQQHSVPPQQHVPSLQQQQERERQLQLMQQQQHYQQMQQQQQQRPQMTPQQQQALQQQQQAHLQQQQQAQSQRPNQQQLRQQLQQRPQMHGANAMSAQQQAQHHQRMMAMQQMHQQQQDQLQQQQPQHSMYQEQQQGYPQQYNSPPQPPQQQLTPQQQQQLAQQYRGQPPPYGMPPHQQAQQHQYAQVQHQQQQQQQQGMWPGMGAQGGQQMQQQPGMGHYNARQGVPGGMVRHPSMMNMQQQQDRMPGGMPPISPQLNLVITRIKSAKSDDERRAIVTELKKQPSLFAAYVKMCQVQQQQQQQLQQQQQHHQSQHNPPPY</sequence>
<feature type="domain" description="CBP/p300-type HAT" evidence="25">
    <location>
        <begin position="538"/>
        <end position="912"/>
    </location>
</feature>
<name>A0A7E4UZT3_PANRE</name>
<keyword evidence="14" id="KW-0804">Transcription</keyword>
<keyword evidence="4" id="KW-0488">Methylation</keyword>
<feature type="region of interest" description="Disordered" evidence="21">
    <location>
        <begin position="236"/>
        <end position="280"/>
    </location>
</feature>
<dbReference type="InterPro" id="IPR003101">
    <property type="entry name" value="KIX_dom"/>
</dbReference>
<feature type="compositionally biased region" description="Low complexity" evidence="21">
    <location>
        <begin position="1480"/>
        <end position="1525"/>
    </location>
</feature>
<feature type="coiled-coil region" evidence="20">
    <location>
        <begin position="142"/>
        <end position="169"/>
    </location>
</feature>
<dbReference type="InterPro" id="IPR038547">
    <property type="entry name" value="RING_CBP-p300_sf"/>
</dbReference>
<dbReference type="Gene3D" id="3.30.60.90">
    <property type="match status" value="1"/>
</dbReference>
<dbReference type="GO" id="GO:0003713">
    <property type="term" value="F:transcription coactivator activity"/>
    <property type="evidence" value="ECO:0007669"/>
    <property type="project" value="TreeGrafter"/>
</dbReference>
<evidence type="ECO:0000256" key="18">
    <source>
        <dbReference type="PROSITE-ProRule" id="PRU00035"/>
    </source>
</evidence>
<reference evidence="26" key="1">
    <citation type="journal article" date="2013" name="Genetics">
        <title>The draft genome and transcriptome of Panagrellus redivivus are shaped by the harsh demands of a free-living lifestyle.</title>
        <authorList>
            <person name="Srinivasan J."/>
            <person name="Dillman A.R."/>
            <person name="Macchietto M.G."/>
            <person name="Heikkinen L."/>
            <person name="Lakso M."/>
            <person name="Fracchia K.M."/>
            <person name="Antoshechkin I."/>
            <person name="Mortazavi A."/>
            <person name="Wong G."/>
            <person name="Sternberg P.W."/>
        </authorList>
    </citation>
    <scope>NUCLEOTIDE SEQUENCE [LARGE SCALE GENOMIC DNA]</scope>
    <source>
        <strain evidence="26">MT8872</strain>
    </source>
</reference>
<evidence type="ECO:0000256" key="14">
    <source>
        <dbReference type="ARBA" id="ARBA00023163"/>
    </source>
</evidence>
<proteinExistence type="predicted"/>
<dbReference type="InterPro" id="IPR043145">
    <property type="entry name" value="Znf_ZZ_sf"/>
</dbReference>
<keyword evidence="8 19" id="KW-0863">Zinc-finger</keyword>
<feature type="region of interest" description="Disordered" evidence="21">
    <location>
        <begin position="774"/>
        <end position="817"/>
    </location>
</feature>
<comment type="subcellular location">
    <subcellularLocation>
        <location evidence="2">Nucleus</location>
    </subcellularLocation>
</comment>
<dbReference type="InterPro" id="IPR035898">
    <property type="entry name" value="TAZ_dom_sf"/>
</dbReference>
<evidence type="ECO:0000256" key="4">
    <source>
        <dbReference type="ARBA" id="ARBA00022481"/>
    </source>
</evidence>
<feature type="region of interest" description="Disordered" evidence="21">
    <location>
        <begin position="1127"/>
        <end position="1248"/>
    </location>
</feature>
<dbReference type="SMART" id="SM01250">
    <property type="entry name" value="KAT11"/>
    <property type="match status" value="1"/>
</dbReference>
<dbReference type="Gene3D" id="2.10.110.40">
    <property type="match status" value="1"/>
</dbReference>
<evidence type="ECO:0000256" key="19">
    <source>
        <dbReference type="PROSITE-ProRule" id="PRU00203"/>
    </source>
</evidence>
<evidence type="ECO:0000313" key="27">
    <source>
        <dbReference type="WBParaSite" id="Pan_g1452.t1"/>
    </source>
</evidence>
<dbReference type="InterPro" id="IPR013178">
    <property type="entry name" value="Histone_AcTrfase_Rtt109/CBP"/>
</dbReference>
<dbReference type="PROSITE" id="PS00633">
    <property type="entry name" value="BROMODOMAIN_1"/>
    <property type="match status" value="1"/>
</dbReference>
<keyword evidence="5" id="KW-0808">Transferase</keyword>
<evidence type="ECO:0000259" key="24">
    <source>
        <dbReference type="PROSITE" id="PS50952"/>
    </source>
</evidence>
<dbReference type="InterPro" id="IPR036529">
    <property type="entry name" value="KIX_dom_sf"/>
</dbReference>
<keyword evidence="20" id="KW-0175">Coiled coil</keyword>
<dbReference type="Pfam" id="PF00569">
    <property type="entry name" value="ZZ"/>
    <property type="match status" value="1"/>
</dbReference>
<feature type="domain" description="TAZ-type" evidence="23">
    <location>
        <begin position="967"/>
        <end position="1048"/>
    </location>
</feature>
<dbReference type="InterPro" id="IPR010303">
    <property type="entry name" value="RING_CBP-p300"/>
</dbReference>
<dbReference type="Pfam" id="PF02135">
    <property type="entry name" value="zf-TAZ"/>
    <property type="match status" value="1"/>
</dbReference>
<keyword evidence="10" id="KW-0156">Chromatin regulator</keyword>
<dbReference type="Pfam" id="PF00439">
    <property type="entry name" value="Bromodomain"/>
    <property type="match status" value="1"/>
</dbReference>
<organism evidence="26 27">
    <name type="scientific">Panagrellus redivivus</name>
    <name type="common">Microworm</name>
    <dbReference type="NCBI Taxonomy" id="6233"/>
    <lineage>
        <taxon>Eukaryota</taxon>
        <taxon>Metazoa</taxon>
        <taxon>Ecdysozoa</taxon>
        <taxon>Nematoda</taxon>
        <taxon>Chromadorea</taxon>
        <taxon>Rhabditida</taxon>
        <taxon>Tylenchina</taxon>
        <taxon>Panagrolaimomorpha</taxon>
        <taxon>Panagrolaimoidea</taxon>
        <taxon>Panagrolaimidae</taxon>
        <taxon>Panagrellus</taxon>
    </lineage>
</organism>
<dbReference type="SMART" id="SM00551">
    <property type="entry name" value="ZnF_TAZ"/>
    <property type="match status" value="1"/>
</dbReference>
<feature type="compositionally biased region" description="Low complexity" evidence="21">
    <location>
        <begin position="1145"/>
        <end position="1168"/>
    </location>
</feature>
<feature type="region of interest" description="Disordered" evidence="21">
    <location>
        <begin position="1077"/>
        <end position="1101"/>
    </location>
</feature>
<dbReference type="InterPro" id="IPR001487">
    <property type="entry name" value="Bromodomain"/>
</dbReference>
<dbReference type="PROSITE" id="PS50134">
    <property type="entry name" value="ZF_TAZ"/>
    <property type="match status" value="1"/>
</dbReference>
<evidence type="ECO:0000256" key="21">
    <source>
        <dbReference type="SAM" id="MobiDB-lite"/>
    </source>
</evidence>
<dbReference type="GO" id="GO:0005634">
    <property type="term" value="C:nucleus"/>
    <property type="evidence" value="ECO:0007669"/>
    <property type="project" value="UniProtKB-SubCell"/>
</dbReference>
<dbReference type="Gene3D" id="3.30.40.10">
    <property type="entry name" value="Zinc/RING finger domain, C3HC4 (zinc finger)"/>
    <property type="match status" value="1"/>
</dbReference>
<feature type="region of interest" description="Disordered" evidence="21">
    <location>
        <begin position="196"/>
        <end position="221"/>
    </location>
</feature>
<dbReference type="InterPro" id="IPR000197">
    <property type="entry name" value="Znf_TAZ"/>
</dbReference>
<dbReference type="WBParaSite" id="Pan_g1452.t1">
    <property type="protein sequence ID" value="Pan_g1452.t1"/>
    <property type="gene ID" value="Pan_g1452"/>
</dbReference>
<feature type="compositionally biased region" description="Polar residues" evidence="21">
    <location>
        <begin position="1132"/>
        <end position="1144"/>
    </location>
</feature>
<feature type="region of interest" description="Disordered" evidence="21">
    <location>
        <begin position="1268"/>
        <end position="1534"/>
    </location>
</feature>
<evidence type="ECO:0000256" key="7">
    <source>
        <dbReference type="ARBA" id="ARBA00022737"/>
    </source>
</evidence>
<dbReference type="SUPFAM" id="SSF47040">
    <property type="entry name" value="Kix domain of CBP (creb binding protein)"/>
    <property type="match status" value="1"/>
</dbReference>
<keyword evidence="11" id="KW-0805">Transcription regulation</keyword>
<dbReference type="SMART" id="SM00291">
    <property type="entry name" value="ZnF_ZZ"/>
    <property type="match status" value="1"/>
</dbReference>
<dbReference type="CDD" id="cd15557">
    <property type="entry name" value="PHD_CBP_p300"/>
    <property type="match status" value="1"/>
</dbReference>
<dbReference type="Pfam" id="PF02172">
    <property type="entry name" value="KIX"/>
    <property type="match status" value="1"/>
</dbReference>
<dbReference type="SMART" id="SM00297">
    <property type="entry name" value="BROMO"/>
    <property type="match status" value="1"/>
</dbReference>
<feature type="compositionally biased region" description="Low complexity" evidence="21">
    <location>
        <begin position="1188"/>
        <end position="1230"/>
    </location>
</feature>
<comment type="function">
    <text evidence="1">Acetyltransferase enzyme. Acetylates histones, giving a specific tag for transcriptional activation.</text>
</comment>
<keyword evidence="15" id="KW-0539">Nucleus</keyword>
<dbReference type="GO" id="GO:0000123">
    <property type="term" value="C:histone acetyltransferase complex"/>
    <property type="evidence" value="ECO:0007669"/>
    <property type="project" value="TreeGrafter"/>
</dbReference>
<evidence type="ECO:0000256" key="6">
    <source>
        <dbReference type="ARBA" id="ARBA00022723"/>
    </source>
</evidence>
<evidence type="ECO:0000259" key="25">
    <source>
        <dbReference type="PROSITE" id="PS51727"/>
    </source>
</evidence>
<evidence type="ECO:0000256" key="1">
    <source>
        <dbReference type="ARBA" id="ARBA00002581"/>
    </source>
</evidence>
<dbReference type="PROSITE" id="PS51727">
    <property type="entry name" value="CBP_P300_HAT"/>
    <property type="match status" value="1"/>
</dbReference>
<evidence type="ECO:0000256" key="12">
    <source>
        <dbReference type="ARBA" id="ARBA00023117"/>
    </source>
</evidence>
<dbReference type="CDD" id="cd15802">
    <property type="entry name" value="RING_CBP-p300"/>
    <property type="match status" value="1"/>
</dbReference>
<evidence type="ECO:0000256" key="2">
    <source>
        <dbReference type="ARBA" id="ARBA00004123"/>
    </source>
</evidence>
<feature type="compositionally biased region" description="Basic residues" evidence="21">
    <location>
        <begin position="804"/>
        <end position="817"/>
    </location>
</feature>
<dbReference type="PROSITE" id="PS50014">
    <property type="entry name" value="BROMODOMAIN_2"/>
    <property type="match status" value="1"/>
</dbReference>
<feature type="domain" description="KIX" evidence="24">
    <location>
        <begin position="71"/>
        <end position="150"/>
    </location>
</feature>
<evidence type="ECO:0000259" key="22">
    <source>
        <dbReference type="PROSITE" id="PS50014"/>
    </source>
</evidence>
<dbReference type="GO" id="GO:0045944">
    <property type="term" value="P:positive regulation of transcription by RNA polymerase II"/>
    <property type="evidence" value="ECO:0007669"/>
    <property type="project" value="TreeGrafter"/>
</dbReference>
<dbReference type="SUPFAM" id="SSF57903">
    <property type="entry name" value="FYVE/PHD zinc finger"/>
    <property type="match status" value="1"/>
</dbReference>
<feature type="compositionally biased region" description="Acidic residues" evidence="21">
    <location>
        <begin position="783"/>
        <end position="792"/>
    </location>
</feature>
<evidence type="ECO:0000256" key="5">
    <source>
        <dbReference type="ARBA" id="ARBA00022679"/>
    </source>
</evidence>
<feature type="compositionally biased region" description="Low complexity" evidence="21">
    <location>
        <begin position="794"/>
        <end position="803"/>
    </location>
</feature>
<dbReference type="InterPro" id="IPR031162">
    <property type="entry name" value="CBP_P300_HAT"/>
</dbReference>
<dbReference type="GO" id="GO:0140297">
    <property type="term" value="F:DNA-binding transcription factor binding"/>
    <property type="evidence" value="ECO:0007669"/>
    <property type="project" value="UniProtKB-ARBA"/>
</dbReference>
<dbReference type="InterPro" id="IPR013083">
    <property type="entry name" value="Znf_RING/FYVE/PHD"/>
</dbReference>
<dbReference type="InterPro" id="IPR056484">
    <property type="entry name" value="PHD_P300"/>
</dbReference>
<keyword evidence="16" id="KW-0012">Acyltransferase</keyword>
<evidence type="ECO:0000256" key="8">
    <source>
        <dbReference type="ARBA" id="ARBA00022771"/>
    </source>
</evidence>
<evidence type="ECO:0000256" key="16">
    <source>
        <dbReference type="ARBA" id="ARBA00023315"/>
    </source>
</evidence>
<dbReference type="PANTHER" id="PTHR13808">
    <property type="entry name" value="CBP/P300-RELATED"/>
    <property type="match status" value="1"/>
</dbReference>
<dbReference type="InterPro" id="IPR036427">
    <property type="entry name" value="Bromodomain-like_sf"/>
</dbReference>